<dbReference type="Pfam" id="PF00917">
    <property type="entry name" value="MATH"/>
    <property type="match status" value="1"/>
</dbReference>
<dbReference type="Gene3D" id="1.25.40.420">
    <property type="match status" value="1"/>
</dbReference>
<dbReference type="InterPro" id="IPR002083">
    <property type="entry name" value="MATH/TRAF_dom"/>
</dbReference>
<dbReference type="SUPFAM" id="SSF54695">
    <property type="entry name" value="POZ domain"/>
    <property type="match status" value="2"/>
</dbReference>
<dbReference type="InParanoid" id="A0A7M7IZT5"/>
<evidence type="ECO:0000259" key="1">
    <source>
        <dbReference type="PROSITE" id="PS50097"/>
    </source>
</evidence>
<feature type="domain" description="BTB" evidence="1">
    <location>
        <begin position="262"/>
        <end position="333"/>
    </location>
</feature>
<evidence type="ECO:0000259" key="2">
    <source>
        <dbReference type="PROSITE" id="PS50144"/>
    </source>
</evidence>
<keyword evidence="4" id="KW-1185">Reference proteome</keyword>
<proteinExistence type="predicted"/>
<accession>A0A7M7IZT5</accession>
<evidence type="ECO:0000313" key="3">
    <source>
        <dbReference type="EnsemblMetazoa" id="XP_016841032"/>
    </source>
</evidence>
<evidence type="ECO:0000313" key="4">
    <source>
        <dbReference type="Proteomes" id="UP000002358"/>
    </source>
</evidence>
<dbReference type="SUPFAM" id="SSF49599">
    <property type="entry name" value="TRAF domain-like"/>
    <property type="match status" value="1"/>
</dbReference>
<evidence type="ECO:0008006" key="5">
    <source>
        <dbReference type="Google" id="ProtNLM"/>
    </source>
</evidence>
<feature type="domain" description="MATH" evidence="2">
    <location>
        <begin position="105"/>
        <end position="218"/>
    </location>
</feature>
<dbReference type="Pfam" id="PF00651">
    <property type="entry name" value="BTB"/>
    <property type="match status" value="2"/>
</dbReference>
<dbReference type="GO" id="GO:0030163">
    <property type="term" value="P:protein catabolic process"/>
    <property type="evidence" value="ECO:0007669"/>
    <property type="project" value="UniProtKB-ARBA"/>
</dbReference>
<dbReference type="Proteomes" id="UP000002358">
    <property type="component" value="Chromosome 5"/>
</dbReference>
<dbReference type="CDD" id="cd00121">
    <property type="entry name" value="MATH"/>
    <property type="match status" value="1"/>
</dbReference>
<dbReference type="OrthoDB" id="6359816at2759"/>
<dbReference type="SMART" id="SM00225">
    <property type="entry name" value="BTB"/>
    <property type="match status" value="2"/>
</dbReference>
<dbReference type="GeneID" id="107981095"/>
<dbReference type="InterPro" id="IPR011333">
    <property type="entry name" value="SKP1/BTB/POZ_sf"/>
</dbReference>
<name>A0A7M7IZT5_NASVI</name>
<dbReference type="KEGG" id="nvi:107981095"/>
<dbReference type="InterPro" id="IPR000210">
    <property type="entry name" value="BTB/POZ_dom"/>
</dbReference>
<dbReference type="RefSeq" id="XP_016841032.1">
    <property type="nucleotide sequence ID" value="XM_016985543.1"/>
</dbReference>
<dbReference type="Gene3D" id="3.30.710.10">
    <property type="entry name" value="Potassium Channel Kv1.1, Chain A"/>
    <property type="match status" value="2"/>
</dbReference>
<dbReference type="PANTHER" id="PTHR24413">
    <property type="entry name" value="SPECKLE-TYPE POZ PROTEIN"/>
    <property type="match status" value="1"/>
</dbReference>
<feature type="domain" description="BTB" evidence="1">
    <location>
        <begin position="46"/>
        <end position="116"/>
    </location>
</feature>
<dbReference type="AlphaFoldDB" id="A0A7M7IZT5"/>
<dbReference type="CDD" id="cd18186">
    <property type="entry name" value="BTB_POZ_ZBTB_KLHL-like"/>
    <property type="match status" value="1"/>
</dbReference>
<dbReference type="PROSITE" id="PS50144">
    <property type="entry name" value="MATH"/>
    <property type="match status" value="1"/>
</dbReference>
<organism evidence="3 4">
    <name type="scientific">Nasonia vitripennis</name>
    <name type="common">Parasitic wasp</name>
    <dbReference type="NCBI Taxonomy" id="7425"/>
    <lineage>
        <taxon>Eukaryota</taxon>
        <taxon>Metazoa</taxon>
        <taxon>Ecdysozoa</taxon>
        <taxon>Arthropoda</taxon>
        <taxon>Hexapoda</taxon>
        <taxon>Insecta</taxon>
        <taxon>Pterygota</taxon>
        <taxon>Neoptera</taxon>
        <taxon>Endopterygota</taxon>
        <taxon>Hymenoptera</taxon>
        <taxon>Apocrita</taxon>
        <taxon>Proctotrupomorpha</taxon>
        <taxon>Chalcidoidea</taxon>
        <taxon>Pteromalidae</taxon>
        <taxon>Pteromalinae</taxon>
        <taxon>Nasonia</taxon>
    </lineage>
</organism>
<dbReference type="EnsemblMetazoa" id="XM_016985543">
    <property type="protein sequence ID" value="XP_016841032"/>
    <property type="gene ID" value="LOC107981095"/>
</dbReference>
<sequence length="422" mass="47207">MVAELLRDEILRVESSSSNLNQVSLMKNQTVDTKPSGSSSKAAQSSDVTIVVGGNEIRADNKILVARSPVFASLLLTNGTSNNYDNSSIIKIHDVEPKVFIQLMRCIYTNKVDDIDDTMAKDLSVAAFWPKGNESFKWDLQLFPQSRKDSTYMELYLNHRNIDTVNVNFTLNIGSEKINEVSYTFEGIIGLGWSKFIKRDEAFKSCLPDGNLIINCEIRAIPKTVEVSGQTSSSQQVSINNQTYSRKMADDFFNLLEDENFSDITIVVEQNEIRAHKAILAARSPVFASLIMENSSVANCSGNSSTIEVKDVKPKIFKKLLQYIYTDKVDGIDSTIAKDLLVAAITYDLKQLKATCENILYNSIGIDNAVEILDIADQYYIPALRSQAKNFLIEHRAFLMHTSAFKKLIQSKPHLISEVLTI</sequence>
<dbReference type="PROSITE" id="PS50097">
    <property type="entry name" value="BTB"/>
    <property type="match status" value="2"/>
</dbReference>
<reference evidence="3" key="1">
    <citation type="submission" date="2021-01" db="UniProtKB">
        <authorList>
            <consortium name="EnsemblMetazoa"/>
        </authorList>
    </citation>
    <scope>IDENTIFICATION</scope>
</reference>
<dbReference type="SMR" id="A0A7M7IZT5"/>
<protein>
    <recommendedName>
        <fullName evidence="5">Roadkill</fullName>
    </recommendedName>
</protein>